<comment type="caution">
    <text evidence="3">The sequence shown here is derived from an EMBL/GenBank/DDBJ whole genome shotgun (WGS) entry which is preliminary data.</text>
</comment>
<dbReference type="Proteomes" id="UP000662185">
    <property type="component" value="Unassembled WGS sequence"/>
</dbReference>
<dbReference type="AlphaFoldDB" id="A0A926WL22"/>
<dbReference type="EMBL" id="JACJQU010000026">
    <property type="protein sequence ID" value="MBD2296626.1"/>
    <property type="molecule type" value="Genomic_DNA"/>
</dbReference>
<accession>A0A926WL22</accession>
<feature type="domain" description="Shedu protein SduA C-terminal" evidence="2">
    <location>
        <begin position="224"/>
        <end position="368"/>
    </location>
</feature>
<evidence type="ECO:0000256" key="1">
    <source>
        <dbReference type="SAM" id="MobiDB-lite"/>
    </source>
</evidence>
<dbReference type="Pfam" id="PF14082">
    <property type="entry name" value="SduA_C"/>
    <property type="match status" value="1"/>
</dbReference>
<evidence type="ECO:0000313" key="4">
    <source>
        <dbReference type="Proteomes" id="UP000662185"/>
    </source>
</evidence>
<feature type="region of interest" description="Disordered" evidence="1">
    <location>
        <begin position="1"/>
        <end position="23"/>
    </location>
</feature>
<protein>
    <submittedName>
        <fullName evidence="3">DUF4263 domain-containing protein</fullName>
    </submittedName>
</protein>
<proteinExistence type="predicted"/>
<evidence type="ECO:0000313" key="3">
    <source>
        <dbReference type="EMBL" id="MBD2296626.1"/>
    </source>
</evidence>
<dbReference type="RefSeq" id="WP_190564744.1">
    <property type="nucleotide sequence ID" value="NZ_JACJQU010000026.1"/>
</dbReference>
<dbReference type="InterPro" id="IPR025359">
    <property type="entry name" value="SduA_C"/>
</dbReference>
<sequence length="386" mass="44250">MSSNNTPDINSDEPIPTEVTETNQSTLVVQAASFDPERFPDLDKMESVILKQGPRSIKQAKYTTIRDRHTEKVHHYSLSIQTFGLIQKQWKEKPEKSITLESEDDDEIQKLMDFLAATHGNTSSMPDGDYTILKVPTQDINLENINLESLQQLLSSLSISGRVDALVEILEFSENDTELFKVLVERVDKDPHLFADAAAALNLATYKNAVDKLKNLIDSGKVGESQFQKILEENPWMFGSEYSEILDRRKWTRDEQQDFVVRRTTDNYIEIIEIKTPLDGKVLFNYDKSHKSYYPGVELSKVIGQVQNYLEKLDKARDSILANDGEDTNKIRAKIIIGRDGDKDQQKALRRLNGHLYRIEIITFDQLLRIAQNVLNYLQGIFIPRN</sequence>
<organism evidence="3 4">
    <name type="scientific">Anabaena sphaerica FACHB-251</name>
    <dbReference type="NCBI Taxonomy" id="2692883"/>
    <lineage>
        <taxon>Bacteria</taxon>
        <taxon>Bacillati</taxon>
        <taxon>Cyanobacteriota</taxon>
        <taxon>Cyanophyceae</taxon>
        <taxon>Nostocales</taxon>
        <taxon>Nostocaceae</taxon>
        <taxon>Anabaena</taxon>
    </lineage>
</organism>
<gene>
    <name evidence="3" type="ORF">H6G06_24870</name>
</gene>
<keyword evidence="4" id="KW-1185">Reference proteome</keyword>
<evidence type="ECO:0000259" key="2">
    <source>
        <dbReference type="Pfam" id="PF14082"/>
    </source>
</evidence>
<name>A0A926WL22_9NOST</name>
<reference evidence="4" key="1">
    <citation type="journal article" date="2020" name="ISME J.">
        <title>Comparative genomics reveals insights into cyanobacterial evolution and habitat adaptation.</title>
        <authorList>
            <person name="Chen M.Y."/>
            <person name="Teng W.K."/>
            <person name="Zhao L."/>
            <person name="Hu C.X."/>
            <person name="Zhou Y.K."/>
            <person name="Han B.P."/>
            <person name="Song L.R."/>
            <person name="Shu W.S."/>
        </authorList>
    </citation>
    <scope>NUCLEOTIDE SEQUENCE [LARGE SCALE GENOMIC DNA]</scope>
    <source>
        <strain evidence="4">FACHB-251</strain>
    </source>
</reference>